<evidence type="ECO:0000313" key="2">
    <source>
        <dbReference type="EMBL" id="MEQ2357731.1"/>
    </source>
</evidence>
<organism evidence="2 3">
    <name type="scientific">Blautia intestinihominis</name>
    <dbReference type="NCBI Taxonomy" id="3133152"/>
    <lineage>
        <taxon>Bacteria</taxon>
        <taxon>Bacillati</taxon>
        <taxon>Bacillota</taxon>
        <taxon>Clostridia</taxon>
        <taxon>Lachnospirales</taxon>
        <taxon>Lachnospiraceae</taxon>
        <taxon>Blautia</taxon>
    </lineage>
</organism>
<evidence type="ECO:0000313" key="3">
    <source>
        <dbReference type="Proteomes" id="UP001446032"/>
    </source>
</evidence>
<dbReference type="Gene3D" id="2.10.270.10">
    <property type="entry name" value="Cholin Binding"/>
    <property type="match status" value="1"/>
</dbReference>
<evidence type="ECO:0000256" key="1">
    <source>
        <dbReference type="SAM" id="SignalP"/>
    </source>
</evidence>
<evidence type="ECO:0008006" key="4">
    <source>
        <dbReference type="Google" id="ProtNLM"/>
    </source>
</evidence>
<sequence>MKKIKELLTVAICALLVISPVMTETVSAAGMKESVADFTSGMRSGWVTTANGRKYQRNGKFVKGCQKVGMNYYFFNANGVLQRKNVTGAGKTYYIENNGHVQGIKKGSRYLSPSGKKLNREQLNDLKAYQNARRIVNGVTTSGMSKTQKLKVCYRWMKCNGLGAWRTLSEGGDAWCAINANDLFERRSGNCISYACAMAYIAKVIGYRNVYVCSRASRKDNLHTWTEINGRVYDSYFGKRRGMNSYCGIKYSQYDYKAAFRKKIA</sequence>
<dbReference type="SUPFAM" id="SSF69360">
    <property type="entry name" value="Cell wall binding repeat"/>
    <property type="match status" value="1"/>
</dbReference>
<feature type="signal peptide" evidence="1">
    <location>
        <begin position="1"/>
        <end position="23"/>
    </location>
</feature>
<gene>
    <name evidence="2" type="ORF">WMO75_05125</name>
</gene>
<dbReference type="Proteomes" id="UP001446032">
    <property type="component" value="Unassembled WGS sequence"/>
</dbReference>
<name>A0ABV1AJ18_9FIRM</name>
<comment type="caution">
    <text evidence="2">The sequence shown here is derived from an EMBL/GenBank/DDBJ whole genome shotgun (WGS) entry which is preliminary data.</text>
</comment>
<reference evidence="2 3" key="1">
    <citation type="submission" date="2024-03" db="EMBL/GenBank/DDBJ databases">
        <title>Human intestinal bacterial collection.</title>
        <authorList>
            <person name="Pauvert C."/>
            <person name="Hitch T.C.A."/>
            <person name="Clavel T."/>
        </authorList>
    </citation>
    <scope>NUCLEOTIDE SEQUENCE [LARGE SCALE GENOMIC DNA]</scope>
    <source>
        <strain evidence="2 3">CLA-AA-H95</strain>
    </source>
</reference>
<dbReference type="SUPFAM" id="SSF54001">
    <property type="entry name" value="Cysteine proteinases"/>
    <property type="match status" value="1"/>
</dbReference>
<keyword evidence="1" id="KW-0732">Signal</keyword>
<dbReference type="RefSeq" id="WP_303223287.1">
    <property type="nucleotide sequence ID" value="NZ_JBBMEI010000010.1"/>
</dbReference>
<keyword evidence="3" id="KW-1185">Reference proteome</keyword>
<proteinExistence type="predicted"/>
<protein>
    <recommendedName>
        <fullName evidence="4">Transglutaminase-like domain-containing protein</fullName>
    </recommendedName>
</protein>
<dbReference type="InterPro" id="IPR038765">
    <property type="entry name" value="Papain-like_cys_pep_sf"/>
</dbReference>
<accession>A0ABV1AJ18</accession>
<feature type="chain" id="PRO_5046907517" description="Transglutaminase-like domain-containing protein" evidence="1">
    <location>
        <begin position="24"/>
        <end position="265"/>
    </location>
</feature>
<dbReference type="EMBL" id="JBBMEI010000010">
    <property type="protein sequence ID" value="MEQ2357731.1"/>
    <property type="molecule type" value="Genomic_DNA"/>
</dbReference>